<dbReference type="InterPro" id="IPR036873">
    <property type="entry name" value="Rhodanese-like_dom_sf"/>
</dbReference>
<protein>
    <submittedName>
        <fullName evidence="2">Sulfurtransferase</fullName>
    </submittedName>
</protein>
<keyword evidence="3" id="KW-1185">Reference proteome</keyword>
<dbReference type="PANTHER" id="PTHR43031">
    <property type="entry name" value="FAD-DEPENDENT OXIDOREDUCTASE"/>
    <property type="match status" value="1"/>
</dbReference>
<reference evidence="2 3" key="2">
    <citation type="submission" date="2018-03" db="EMBL/GenBank/DDBJ databases">
        <title>Genetic Diversity and Phenotypic Plasticity of AHL Mediated Quorum Sensing in Environmental Strains of Vibrio mediterranei.</title>
        <authorList>
            <person name="Lantoine F."/>
            <person name="Vouve F."/>
        </authorList>
    </citation>
    <scope>NUCLEOTIDE SEQUENCE [LARGE SCALE GENOMIC DNA]</scope>
    <source>
        <strain evidence="2 3">17LN0615E</strain>
    </source>
</reference>
<dbReference type="PANTHER" id="PTHR43031:SF1">
    <property type="entry name" value="PYRIDINE NUCLEOTIDE-DISULPHIDE OXIDOREDUCTASE"/>
    <property type="match status" value="1"/>
</dbReference>
<evidence type="ECO:0000259" key="1">
    <source>
        <dbReference type="PROSITE" id="PS50206"/>
    </source>
</evidence>
<dbReference type="RefSeq" id="WP_096444082.1">
    <property type="nucleotide sequence ID" value="NZ_NWTN01000008.1"/>
</dbReference>
<dbReference type="CDD" id="cd00158">
    <property type="entry name" value="RHOD"/>
    <property type="match status" value="1"/>
</dbReference>
<comment type="caution">
    <text evidence="2">The sequence shown here is derived from an EMBL/GenBank/DDBJ whole genome shotgun (WGS) entry which is preliminary data.</text>
</comment>
<sequence length="105" mass="12087">MFQLLKNIFGFKDESLEIKNALQEGAYIVDVRTQPEFNRSHLNNAINIPLDTIEACHKQYLDRNKPIIVYCASGMRSKVASNFLLNHGYTRVYNAKTIGRLEKLL</sequence>
<accession>A0ABX5DE55</accession>
<dbReference type="InterPro" id="IPR050229">
    <property type="entry name" value="GlpE_sulfurtransferase"/>
</dbReference>
<dbReference type="Proteomes" id="UP000238163">
    <property type="component" value="Unassembled WGS sequence"/>
</dbReference>
<dbReference type="Pfam" id="PF00581">
    <property type="entry name" value="Rhodanese"/>
    <property type="match status" value="1"/>
</dbReference>
<reference evidence="2 3" key="1">
    <citation type="submission" date="2017-09" db="EMBL/GenBank/DDBJ databases">
        <authorList>
            <person name="Girard L."/>
            <person name="Lami R."/>
            <person name="Suzuki M."/>
            <person name="Baudart J."/>
        </authorList>
    </citation>
    <scope>NUCLEOTIDE SEQUENCE [LARGE SCALE GENOMIC DNA]</scope>
    <source>
        <strain evidence="2 3">17LN0615E</strain>
    </source>
</reference>
<name>A0ABX5DE55_9VIBR</name>
<organism evidence="2 3">
    <name type="scientific">Vibrio mediterranei</name>
    <dbReference type="NCBI Taxonomy" id="689"/>
    <lineage>
        <taxon>Bacteria</taxon>
        <taxon>Pseudomonadati</taxon>
        <taxon>Pseudomonadota</taxon>
        <taxon>Gammaproteobacteria</taxon>
        <taxon>Vibrionales</taxon>
        <taxon>Vibrionaceae</taxon>
        <taxon>Vibrio</taxon>
    </lineage>
</organism>
<evidence type="ECO:0000313" key="2">
    <source>
        <dbReference type="EMBL" id="PRQ66916.1"/>
    </source>
</evidence>
<evidence type="ECO:0000313" key="3">
    <source>
        <dbReference type="Proteomes" id="UP000238163"/>
    </source>
</evidence>
<proteinExistence type="predicted"/>
<dbReference type="Gene3D" id="3.40.250.10">
    <property type="entry name" value="Rhodanese-like domain"/>
    <property type="match status" value="1"/>
</dbReference>
<dbReference type="PROSITE" id="PS50206">
    <property type="entry name" value="RHODANESE_3"/>
    <property type="match status" value="1"/>
</dbReference>
<dbReference type="InterPro" id="IPR001763">
    <property type="entry name" value="Rhodanese-like_dom"/>
</dbReference>
<dbReference type="SMART" id="SM00450">
    <property type="entry name" value="RHOD"/>
    <property type="match status" value="1"/>
</dbReference>
<dbReference type="SUPFAM" id="SSF52821">
    <property type="entry name" value="Rhodanese/Cell cycle control phosphatase"/>
    <property type="match status" value="1"/>
</dbReference>
<feature type="domain" description="Rhodanese" evidence="1">
    <location>
        <begin position="22"/>
        <end position="103"/>
    </location>
</feature>
<gene>
    <name evidence="2" type="ORF">COR51_14180</name>
</gene>
<dbReference type="EMBL" id="NWTN01000008">
    <property type="protein sequence ID" value="PRQ66916.1"/>
    <property type="molecule type" value="Genomic_DNA"/>
</dbReference>